<organism evidence="3 4">
    <name type="scientific">Funneliformis caledonium</name>
    <dbReference type="NCBI Taxonomy" id="1117310"/>
    <lineage>
        <taxon>Eukaryota</taxon>
        <taxon>Fungi</taxon>
        <taxon>Fungi incertae sedis</taxon>
        <taxon>Mucoromycota</taxon>
        <taxon>Glomeromycotina</taxon>
        <taxon>Glomeromycetes</taxon>
        <taxon>Glomerales</taxon>
        <taxon>Glomeraceae</taxon>
        <taxon>Funneliformis</taxon>
    </lineage>
</organism>
<sequence length="480" mass="55895">MPKRNSKDTSSNLTRRSARNKRVELQNELITEVAIQEVFSEKEVTSPKPPLPKKRTKTTSLASKNTRAKRTRNEEGHQTIEEKKREDSDHQTTEEKKREDIDESNIYETEASKDVSLNNKNKTDDFTILPVSLKNDASSQNILIDENSDHRSKWEVVKANLFEVPREPPPPYRDYIEKLFIRRPWMKKKDIDYLQNLYTDPDSILAKKQLKSLINYDIFKGFSSENRSRLLKLLPNCDLVPITNNDGEPIDSPKIQREHRNAGLEIYEAGVTELISEVDPNKVCPRFDFWSSDSFKDARWWFQTSIKLGYNTYYGIDTQWNNLEKFKSVIPKNWKCDEYEQEWGIGLWAKMGEKRIAGDSAQMSLPDMAKAKVIRLNDSWKYKRQFKNVGVTVSMDLKVIAINQSNGHLDFKLIKDGEDKIITDIHKPTRLENEVLDFDGRVAKGSRPNGNAFKNFKIVRSEDYTPSLFDARKEYWAKIQ</sequence>
<feature type="region of interest" description="Disordered" evidence="1">
    <location>
        <begin position="1"/>
        <end position="105"/>
    </location>
</feature>
<feature type="domain" description="ASX DEUBAD" evidence="2">
    <location>
        <begin position="188"/>
        <end position="344"/>
    </location>
</feature>
<name>A0A9N8YWP3_9GLOM</name>
<feature type="compositionally biased region" description="Basic and acidic residues" evidence="1">
    <location>
        <begin position="71"/>
        <end position="100"/>
    </location>
</feature>
<evidence type="ECO:0000256" key="1">
    <source>
        <dbReference type="SAM" id="MobiDB-lite"/>
    </source>
</evidence>
<dbReference type="AlphaFoldDB" id="A0A9N8YWP3"/>
<dbReference type="Pfam" id="PF13919">
    <property type="entry name" value="ASXH"/>
    <property type="match status" value="1"/>
</dbReference>
<dbReference type="OrthoDB" id="2289918at2759"/>
<accession>A0A9N8YWP3</accession>
<reference evidence="3" key="1">
    <citation type="submission" date="2021-06" db="EMBL/GenBank/DDBJ databases">
        <authorList>
            <person name="Kallberg Y."/>
            <person name="Tangrot J."/>
            <person name="Rosling A."/>
        </authorList>
    </citation>
    <scope>NUCLEOTIDE SEQUENCE</scope>
    <source>
        <strain evidence="3">UK204</strain>
    </source>
</reference>
<evidence type="ECO:0000313" key="3">
    <source>
        <dbReference type="EMBL" id="CAG8454461.1"/>
    </source>
</evidence>
<dbReference type="Proteomes" id="UP000789570">
    <property type="component" value="Unassembled WGS sequence"/>
</dbReference>
<evidence type="ECO:0000313" key="4">
    <source>
        <dbReference type="Proteomes" id="UP000789570"/>
    </source>
</evidence>
<dbReference type="EMBL" id="CAJVPQ010000184">
    <property type="protein sequence ID" value="CAG8454461.1"/>
    <property type="molecule type" value="Genomic_DNA"/>
</dbReference>
<proteinExistence type="predicted"/>
<dbReference type="InterPro" id="IPR028020">
    <property type="entry name" value="ASX_DEUBAD_dom"/>
</dbReference>
<comment type="caution">
    <text evidence="3">The sequence shown here is derived from an EMBL/GenBank/DDBJ whole genome shotgun (WGS) entry which is preliminary data.</text>
</comment>
<protein>
    <submittedName>
        <fullName evidence="3">8781_t:CDS:1</fullName>
    </submittedName>
</protein>
<evidence type="ECO:0000259" key="2">
    <source>
        <dbReference type="Pfam" id="PF13919"/>
    </source>
</evidence>
<keyword evidence="4" id="KW-1185">Reference proteome</keyword>
<gene>
    <name evidence="3" type="ORF">FCALED_LOCUS1416</name>
</gene>